<protein>
    <submittedName>
        <fullName evidence="3">Uncharacterized protein</fullName>
    </submittedName>
</protein>
<dbReference type="AlphaFoldDB" id="A0A2V1KA47"/>
<dbReference type="Gene3D" id="3.40.50.720">
    <property type="entry name" value="NAD(P)-binding Rossmann-like Domain"/>
    <property type="match status" value="1"/>
</dbReference>
<dbReference type="Gene3D" id="3.30.360.10">
    <property type="entry name" value="Dihydrodipicolinate Reductase, domain 2"/>
    <property type="match status" value="1"/>
</dbReference>
<dbReference type="SUPFAM" id="SSF51735">
    <property type="entry name" value="NAD(P)-binding Rossmann-fold domains"/>
    <property type="match status" value="1"/>
</dbReference>
<evidence type="ECO:0000259" key="2">
    <source>
        <dbReference type="Pfam" id="PF22725"/>
    </source>
</evidence>
<dbReference type="Pfam" id="PF01408">
    <property type="entry name" value="GFO_IDH_MocA"/>
    <property type="match status" value="1"/>
</dbReference>
<sequence length="339" mass="37273">MVRIGIVGTNYISEWFLAARKRTGGKVDPVAVYSRTQERADEFAQQQDIPLAFSDYGQMIEAVDAVYIASPTSAHRLQALQAIESGKHVLVEKTMGASLAEEQEIFQAAKSRGLIAMEAMRHLHTPHQQIIRDALTKIGAIRYAQVQMLQYSGRYDKFREGEILNAFRPELGNAAIVDIGVYSLEFALDLFGEPESFTGAGVFLSNGFEGSGTIQFTYDSMIADVSYSKIVQGVNPTAIHGEDGTLTVNYIGEPSRIELHRRDRTEVLLDLASADSSGELKRPGVSGQFIQAPPAHQSDQMHHELLTFAAAIESGTIDPRWEKITLAARGIMDRQLSVG</sequence>
<dbReference type="SUPFAM" id="SSF55347">
    <property type="entry name" value="Glyceraldehyde-3-phosphate dehydrogenase-like, C-terminal domain"/>
    <property type="match status" value="1"/>
</dbReference>
<dbReference type="OrthoDB" id="9815825at2"/>
<dbReference type="InterPro" id="IPR036291">
    <property type="entry name" value="NAD(P)-bd_dom_sf"/>
</dbReference>
<dbReference type="GO" id="GO:0000166">
    <property type="term" value="F:nucleotide binding"/>
    <property type="evidence" value="ECO:0007669"/>
    <property type="project" value="InterPro"/>
</dbReference>
<organism evidence="3 4">
    <name type="scientific">Ancrocorticia populi</name>
    <dbReference type="NCBI Taxonomy" id="2175228"/>
    <lineage>
        <taxon>Bacteria</taxon>
        <taxon>Bacillati</taxon>
        <taxon>Actinomycetota</taxon>
        <taxon>Actinomycetes</taxon>
        <taxon>Actinomycetales</taxon>
        <taxon>Actinomycetaceae</taxon>
        <taxon>Ancrocorticia</taxon>
    </lineage>
</organism>
<dbReference type="PANTHER" id="PTHR43054:SF1">
    <property type="entry name" value="SCYLLO-INOSITOL 2-DEHYDROGENASE (NADP(+)) IOLU"/>
    <property type="match status" value="1"/>
</dbReference>
<feature type="domain" description="GFO/IDH/MocA-like oxidoreductase" evidence="2">
    <location>
        <begin position="137"/>
        <end position="246"/>
    </location>
</feature>
<evidence type="ECO:0000259" key="1">
    <source>
        <dbReference type="Pfam" id="PF01408"/>
    </source>
</evidence>
<dbReference type="RefSeq" id="WP_109092845.1">
    <property type="nucleotide sequence ID" value="NZ_QETB01000001.1"/>
</dbReference>
<proteinExistence type="predicted"/>
<gene>
    <name evidence="3" type="ORF">DD236_02870</name>
</gene>
<dbReference type="EMBL" id="QETB01000001">
    <property type="protein sequence ID" value="PWF27345.1"/>
    <property type="molecule type" value="Genomic_DNA"/>
</dbReference>
<name>A0A2V1KA47_9ACTO</name>
<dbReference type="Pfam" id="PF22725">
    <property type="entry name" value="GFO_IDH_MocA_C3"/>
    <property type="match status" value="1"/>
</dbReference>
<comment type="caution">
    <text evidence="3">The sequence shown here is derived from an EMBL/GenBank/DDBJ whole genome shotgun (WGS) entry which is preliminary data.</text>
</comment>
<dbReference type="PANTHER" id="PTHR43054">
    <property type="match status" value="1"/>
</dbReference>
<evidence type="ECO:0000313" key="3">
    <source>
        <dbReference type="EMBL" id="PWF27345.1"/>
    </source>
</evidence>
<keyword evidence="4" id="KW-1185">Reference proteome</keyword>
<accession>A0A2V1KA47</accession>
<feature type="domain" description="Gfo/Idh/MocA-like oxidoreductase N-terminal" evidence="1">
    <location>
        <begin position="2"/>
        <end position="117"/>
    </location>
</feature>
<dbReference type="Proteomes" id="UP000245283">
    <property type="component" value="Unassembled WGS sequence"/>
</dbReference>
<dbReference type="InterPro" id="IPR000683">
    <property type="entry name" value="Gfo/Idh/MocA-like_OxRdtase_N"/>
</dbReference>
<evidence type="ECO:0000313" key="4">
    <source>
        <dbReference type="Proteomes" id="UP000245283"/>
    </source>
</evidence>
<reference evidence="4" key="1">
    <citation type="submission" date="2018-05" db="EMBL/GenBank/DDBJ databases">
        <authorList>
            <person name="Li Y."/>
        </authorList>
    </citation>
    <scope>NUCLEOTIDE SEQUENCE [LARGE SCALE GENOMIC DNA]</scope>
    <source>
        <strain evidence="4">sk1b4</strain>
    </source>
</reference>
<dbReference type="InterPro" id="IPR055170">
    <property type="entry name" value="GFO_IDH_MocA-like_dom"/>
</dbReference>